<name>A0AAE3INS9_9BACT</name>
<comment type="caution">
    <text evidence="1">The sequence shown here is derived from an EMBL/GenBank/DDBJ whole genome shotgun (WGS) entry which is preliminary data.</text>
</comment>
<organism evidence="1 2">
    <name type="scientific">Haoranjiania flava</name>
    <dbReference type="NCBI Taxonomy" id="1856322"/>
    <lineage>
        <taxon>Bacteria</taxon>
        <taxon>Pseudomonadati</taxon>
        <taxon>Bacteroidota</taxon>
        <taxon>Chitinophagia</taxon>
        <taxon>Chitinophagales</taxon>
        <taxon>Chitinophagaceae</taxon>
        <taxon>Haoranjiania</taxon>
    </lineage>
</organism>
<proteinExistence type="predicted"/>
<reference evidence="1" key="1">
    <citation type="submission" date="2022-10" db="EMBL/GenBank/DDBJ databases">
        <authorList>
            <person name="Kim H.S."/>
            <person name="Kim J.-S."/>
            <person name="Suh M.K."/>
            <person name="Eom M.K."/>
            <person name="Lee J.-S."/>
        </authorList>
    </citation>
    <scope>NUCLEOTIDE SEQUENCE</scope>
    <source>
        <strain evidence="1">LIP-5</strain>
    </source>
</reference>
<dbReference type="AlphaFoldDB" id="A0AAE3INS9"/>
<evidence type="ECO:0000313" key="2">
    <source>
        <dbReference type="Proteomes" id="UP001209317"/>
    </source>
</evidence>
<dbReference type="RefSeq" id="WP_263037164.1">
    <property type="nucleotide sequence ID" value="NZ_JAOTPL010000004.1"/>
</dbReference>
<evidence type="ECO:0000313" key="1">
    <source>
        <dbReference type="EMBL" id="MCU7693676.1"/>
    </source>
</evidence>
<gene>
    <name evidence="1" type="ORF">OD355_03995</name>
</gene>
<sequence>MVKNFYSSAFLLHVHVLYAQTSRREIQPGNSIIWHIDQRLPHAGDMEMRGKKVLLWMQYSVDENQQLEIHVITSTKRNYLIKDGAAVSVRL</sequence>
<dbReference type="Proteomes" id="UP001209317">
    <property type="component" value="Unassembled WGS sequence"/>
</dbReference>
<keyword evidence="2" id="KW-1185">Reference proteome</keyword>
<dbReference type="EMBL" id="JAOTPL010000004">
    <property type="protein sequence ID" value="MCU7693676.1"/>
    <property type="molecule type" value="Genomic_DNA"/>
</dbReference>
<accession>A0AAE3INS9</accession>
<protein>
    <submittedName>
        <fullName evidence="1">Uncharacterized protein</fullName>
    </submittedName>
</protein>